<dbReference type="Proteomes" id="UP000287651">
    <property type="component" value="Unassembled WGS sequence"/>
</dbReference>
<reference evidence="1 2" key="1">
    <citation type="journal article" date="2014" name="Agronomy (Basel)">
        <title>A Draft Genome Sequence for Ensete ventricosum, the Drought-Tolerant Tree Against Hunger.</title>
        <authorList>
            <person name="Harrison J."/>
            <person name="Moore K.A."/>
            <person name="Paszkiewicz K."/>
            <person name="Jones T."/>
            <person name="Grant M."/>
            <person name="Ambacheew D."/>
            <person name="Muzemil S."/>
            <person name="Studholme D.J."/>
        </authorList>
    </citation>
    <scope>NUCLEOTIDE SEQUENCE [LARGE SCALE GENOMIC DNA]</scope>
</reference>
<proteinExistence type="predicted"/>
<dbReference type="AlphaFoldDB" id="A0A427BB22"/>
<sequence length="56" mass="6585">MECTIKKTTRISLSLYIYKYEKQNSGSKALKWKRETVGKSSKQSTLLEQYNPCFVF</sequence>
<comment type="caution">
    <text evidence="1">The sequence shown here is derived from an EMBL/GenBank/DDBJ whole genome shotgun (WGS) entry which is preliminary data.</text>
</comment>
<gene>
    <name evidence="1" type="ORF">B296_00000921</name>
</gene>
<evidence type="ECO:0000313" key="1">
    <source>
        <dbReference type="EMBL" id="RRT85576.1"/>
    </source>
</evidence>
<name>A0A427BB22_ENSVE</name>
<evidence type="ECO:0000313" key="2">
    <source>
        <dbReference type="Proteomes" id="UP000287651"/>
    </source>
</evidence>
<organism evidence="1 2">
    <name type="scientific">Ensete ventricosum</name>
    <name type="common">Abyssinian banana</name>
    <name type="synonym">Musa ensete</name>
    <dbReference type="NCBI Taxonomy" id="4639"/>
    <lineage>
        <taxon>Eukaryota</taxon>
        <taxon>Viridiplantae</taxon>
        <taxon>Streptophyta</taxon>
        <taxon>Embryophyta</taxon>
        <taxon>Tracheophyta</taxon>
        <taxon>Spermatophyta</taxon>
        <taxon>Magnoliopsida</taxon>
        <taxon>Liliopsida</taxon>
        <taxon>Zingiberales</taxon>
        <taxon>Musaceae</taxon>
        <taxon>Ensete</taxon>
    </lineage>
</organism>
<protein>
    <submittedName>
        <fullName evidence="1">Uncharacterized protein</fullName>
    </submittedName>
</protein>
<accession>A0A427BB22</accession>
<dbReference type="EMBL" id="AMZH03000094">
    <property type="protein sequence ID" value="RRT85576.1"/>
    <property type="molecule type" value="Genomic_DNA"/>
</dbReference>